<protein>
    <submittedName>
        <fullName evidence="3">Glycolipid transfer protein</fullName>
    </submittedName>
</protein>
<dbReference type="GO" id="GO:0005829">
    <property type="term" value="C:cytosol"/>
    <property type="evidence" value="ECO:0007669"/>
    <property type="project" value="TreeGrafter"/>
</dbReference>
<dbReference type="GO" id="GO:1902387">
    <property type="term" value="F:ceramide 1-phosphate binding"/>
    <property type="evidence" value="ECO:0007669"/>
    <property type="project" value="TreeGrafter"/>
</dbReference>
<keyword evidence="1" id="KW-0813">Transport</keyword>
<gene>
    <name evidence="3" type="ORF">BT96DRAFT_229960</name>
</gene>
<name>A0A6A4H681_9AGAR</name>
<dbReference type="FunFam" id="1.10.3520.10:FF:000001">
    <property type="entry name" value="Pleckstrin domain-containing family A member 8"/>
    <property type="match status" value="1"/>
</dbReference>
<evidence type="ECO:0000313" key="3">
    <source>
        <dbReference type="EMBL" id="KAE9393220.1"/>
    </source>
</evidence>
<evidence type="ECO:0000259" key="2">
    <source>
        <dbReference type="Pfam" id="PF08718"/>
    </source>
</evidence>
<dbReference type="Pfam" id="PF08718">
    <property type="entry name" value="GLTP"/>
    <property type="match status" value="1"/>
</dbReference>
<dbReference type="AlphaFoldDB" id="A0A6A4H681"/>
<organism evidence="3 4">
    <name type="scientific">Gymnopus androsaceus JB14</name>
    <dbReference type="NCBI Taxonomy" id="1447944"/>
    <lineage>
        <taxon>Eukaryota</taxon>
        <taxon>Fungi</taxon>
        <taxon>Dikarya</taxon>
        <taxon>Basidiomycota</taxon>
        <taxon>Agaricomycotina</taxon>
        <taxon>Agaricomycetes</taxon>
        <taxon>Agaricomycetidae</taxon>
        <taxon>Agaricales</taxon>
        <taxon>Marasmiineae</taxon>
        <taxon>Omphalotaceae</taxon>
        <taxon>Gymnopus</taxon>
    </lineage>
</organism>
<reference evidence="3" key="1">
    <citation type="journal article" date="2019" name="Environ. Microbiol.">
        <title>Fungal ecological strategies reflected in gene transcription - a case study of two litter decomposers.</title>
        <authorList>
            <person name="Barbi F."/>
            <person name="Kohler A."/>
            <person name="Barry K."/>
            <person name="Baskaran P."/>
            <person name="Daum C."/>
            <person name="Fauchery L."/>
            <person name="Ihrmark K."/>
            <person name="Kuo A."/>
            <person name="LaButti K."/>
            <person name="Lipzen A."/>
            <person name="Morin E."/>
            <person name="Grigoriev I.V."/>
            <person name="Henrissat B."/>
            <person name="Lindahl B."/>
            <person name="Martin F."/>
        </authorList>
    </citation>
    <scope>NUCLEOTIDE SEQUENCE</scope>
    <source>
        <strain evidence="3">JB14</strain>
    </source>
</reference>
<dbReference type="GO" id="GO:1902388">
    <property type="term" value="F:ceramide 1-phosphate transfer activity"/>
    <property type="evidence" value="ECO:0007669"/>
    <property type="project" value="TreeGrafter"/>
</dbReference>
<dbReference type="PANTHER" id="PTHR10219">
    <property type="entry name" value="GLYCOLIPID TRANSFER PROTEIN-RELATED"/>
    <property type="match status" value="1"/>
</dbReference>
<sequence length="204" mass="22372">MAPYLQSVKSFADVPVTDAGVDTLAFLEASQGVLGLFDLLGSTAFATVQSDLKGNIAKVRARYDAAPTQSATLEELVKNEQGEKKRTATEGLMWLLRGLAFTCTALLNAQANREEELSVAFTKGYDQTLKKFHNFIVKGIFSVAMKACPYRADFYAKLAADPAGGPSVPEDTLNEELDKWLASLNLIVKRMEAFYEKHGYNKGF</sequence>
<dbReference type="InterPro" id="IPR014830">
    <property type="entry name" value="Glycolipid_transfer_prot_dom"/>
</dbReference>
<dbReference type="SUPFAM" id="SSF110004">
    <property type="entry name" value="Glycolipid transfer protein, GLTP"/>
    <property type="match status" value="1"/>
</dbReference>
<keyword evidence="4" id="KW-1185">Reference proteome</keyword>
<dbReference type="InterPro" id="IPR036497">
    <property type="entry name" value="GLTP_sf"/>
</dbReference>
<evidence type="ECO:0000256" key="1">
    <source>
        <dbReference type="ARBA" id="ARBA00022448"/>
    </source>
</evidence>
<dbReference type="PANTHER" id="PTHR10219:SF25">
    <property type="entry name" value="PLECKSTRIN HOMOLOGY DOMAIN-CONTAINING FAMILY A MEMBER 8"/>
    <property type="match status" value="1"/>
</dbReference>
<evidence type="ECO:0000313" key="4">
    <source>
        <dbReference type="Proteomes" id="UP000799118"/>
    </source>
</evidence>
<accession>A0A6A4H681</accession>
<dbReference type="EMBL" id="ML769578">
    <property type="protein sequence ID" value="KAE9393220.1"/>
    <property type="molecule type" value="Genomic_DNA"/>
</dbReference>
<dbReference type="Gene3D" id="1.10.3520.10">
    <property type="entry name" value="Glycolipid transfer protein"/>
    <property type="match status" value="1"/>
</dbReference>
<dbReference type="GO" id="GO:0016020">
    <property type="term" value="C:membrane"/>
    <property type="evidence" value="ECO:0007669"/>
    <property type="project" value="TreeGrafter"/>
</dbReference>
<dbReference type="OrthoDB" id="205255at2759"/>
<proteinExistence type="predicted"/>
<feature type="domain" description="Glycolipid transfer protein" evidence="2">
    <location>
        <begin position="21"/>
        <end position="159"/>
    </location>
</feature>
<dbReference type="Proteomes" id="UP000799118">
    <property type="component" value="Unassembled WGS sequence"/>
</dbReference>